<comment type="catalytic activity">
    <reaction evidence="1 7">
        <text>5-hydroxyisourate + H2O = 5-hydroxy-2-oxo-4-ureido-2,5-dihydro-1H-imidazole-5-carboxylate + H(+)</text>
        <dbReference type="Rhea" id="RHEA:23736"/>
        <dbReference type="ChEBI" id="CHEBI:15377"/>
        <dbReference type="ChEBI" id="CHEBI:15378"/>
        <dbReference type="ChEBI" id="CHEBI:18072"/>
        <dbReference type="ChEBI" id="CHEBI:58639"/>
        <dbReference type="EC" id="3.5.2.17"/>
    </reaction>
</comment>
<evidence type="ECO:0000259" key="8">
    <source>
        <dbReference type="Pfam" id="PF00576"/>
    </source>
</evidence>
<dbReference type="GO" id="GO:0033971">
    <property type="term" value="F:hydroxyisourate hydrolase activity"/>
    <property type="evidence" value="ECO:0007669"/>
    <property type="project" value="UniProtKB-EC"/>
</dbReference>
<evidence type="ECO:0000256" key="1">
    <source>
        <dbReference type="ARBA" id="ARBA00001043"/>
    </source>
</evidence>
<dbReference type="Pfam" id="PF00576">
    <property type="entry name" value="Transthyretin"/>
    <property type="match status" value="1"/>
</dbReference>
<evidence type="ECO:0000256" key="5">
    <source>
        <dbReference type="ARBA" id="ARBA00022631"/>
    </source>
</evidence>
<dbReference type="SUPFAM" id="SSF49472">
    <property type="entry name" value="Transthyretin (synonym: prealbumin)"/>
    <property type="match status" value="1"/>
</dbReference>
<dbReference type="AlphaFoldDB" id="A0A4Y8LYH7"/>
<comment type="similarity">
    <text evidence="3 7">Belongs to the transthyretin family. 5-hydroxyisourate hydrolase subfamily.</text>
</comment>
<evidence type="ECO:0000313" key="10">
    <source>
        <dbReference type="Proteomes" id="UP000297900"/>
    </source>
</evidence>
<comment type="subunit">
    <text evidence="4 7">Homotetramer.</text>
</comment>
<name>A0A4Y8LYH7_9BACL</name>
<dbReference type="NCBIfam" id="TIGR02962">
    <property type="entry name" value="hdxy_isourate"/>
    <property type="match status" value="1"/>
</dbReference>
<comment type="caution">
    <text evidence="9">The sequence shown here is derived from an EMBL/GenBank/DDBJ whole genome shotgun (WGS) entry which is preliminary data.</text>
</comment>
<feature type="domain" description="Transthyretin/hydroxyisourate hydrolase" evidence="8">
    <location>
        <begin position="7"/>
        <end position="118"/>
    </location>
</feature>
<dbReference type="InterPro" id="IPR023418">
    <property type="entry name" value="Thyroxine_BS"/>
</dbReference>
<gene>
    <name evidence="9" type="primary">uraH</name>
    <name evidence="9" type="ORF">E2980_14700</name>
</gene>
<dbReference type="GO" id="GO:0006144">
    <property type="term" value="P:purine nucleobase metabolic process"/>
    <property type="evidence" value="ECO:0007669"/>
    <property type="project" value="UniProtKB-KW"/>
</dbReference>
<evidence type="ECO:0000256" key="7">
    <source>
        <dbReference type="RuleBase" id="RU361270"/>
    </source>
</evidence>
<dbReference type="CDD" id="cd05822">
    <property type="entry name" value="TLP_HIUase"/>
    <property type="match status" value="1"/>
</dbReference>
<evidence type="ECO:0000313" key="9">
    <source>
        <dbReference type="EMBL" id="TFE25003.1"/>
    </source>
</evidence>
<dbReference type="PROSITE" id="PS00769">
    <property type="entry name" value="TRANSTHYRETIN_2"/>
    <property type="match status" value="1"/>
</dbReference>
<keyword evidence="6 7" id="KW-0378">Hydrolase</keyword>
<comment type="function">
    <text evidence="2">Catalyzes the hydrolysis of 5-hydroxyisourate (HIU) to 2-oxo-4-hydroxy-4-carboxy-5-ureidoimidazoline (OHCU).</text>
</comment>
<sequence>MGASGRITTHVLDISHGKPAMGMNVQLWKRGEDLTPVLLKKDRINSDGRLDEPLLAGEELAAGVYEIVFEAGRYFQEVRGVEPLLFDLIPIRFRVDDEQSHFHVPLLVAPGGYSTYRGS</sequence>
<dbReference type="InterPro" id="IPR036817">
    <property type="entry name" value="Transthyretin/HIU_hydrolase_sf"/>
</dbReference>
<organism evidence="9 10">
    <name type="scientific">Cohnella luojiensis</name>
    <dbReference type="NCBI Taxonomy" id="652876"/>
    <lineage>
        <taxon>Bacteria</taxon>
        <taxon>Bacillati</taxon>
        <taxon>Bacillota</taxon>
        <taxon>Bacilli</taxon>
        <taxon>Bacillales</taxon>
        <taxon>Paenibacillaceae</taxon>
        <taxon>Cohnella</taxon>
    </lineage>
</organism>
<reference evidence="9 10" key="1">
    <citation type="submission" date="2019-03" db="EMBL/GenBank/DDBJ databases">
        <title>Cohnella endophytica sp. nov., a novel endophytic bacterium isolated from bark of Sonneratia apetala.</title>
        <authorList>
            <person name="Tuo L."/>
        </authorList>
    </citation>
    <scope>NUCLEOTIDE SEQUENCE [LARGE SCALE GENOMIC DNA]</scope>
    <source>
        <strain evidence="9 10">CCTCC AB 208254</strain>
    </source>
</reference>
<dbReference type="Proteomes" id="UP000297900">
    <property type="component" value="Unassembled WGS sequence"/>
</dbReference>
<dbReference type="InterPro" id="IPR023419">
    <property type="entry name" value="Transthyretin_CS"/>
</dbReference>
<proteinExistence type="inferred from homology"/>
<dbReference type="OrthoDB" id="9792386at2"/>
<keyword evidence="10" id="KW-1185">Reference proteome</keyword>
<evidence type="ECO:0000256" key="6">
    <source>
        <dbReference type="ARBA" id="ARBA00022801"/>
    </source>
</evidence>
<dbReference type="InterPro" id="IPR014306">
    <property type="entry name" value="Hydroxyisourate_hydrolase"/>
</dbReference>
<dbReference type="EMBL" id="SOMN01000021">
    <property type="protein sequence ID" value="TFE25003.1"/>
    <property type="molecule type" value="Genomic_DNA"/>
</dbReference>
<accession>A0A4Y8LYH7</accession>
<dbReference type="PANTHER" id="PTHR10395">
    <property type="entry name" value="URICASE AND TRANSTHYRETIN-RELATED"/>
    <property type="match status" value="1"/>
</dbReference>
<dbReference type="InterPro" id="IPR023416">
    <property type="entry name" value="Transthyretin/HIU_hydrolase_d"/>
</dbReference>
<dbReference type="RefSeq" id="WP_135152949.1">
    <property type="nucleotide sequence ID" value="NZ_SOMN01000021.1"/>
</dbReference>
<dbReference type="PANTHER" id="PTHR10395:SF7">
    <property type="entry name" value="5-HYDROXYISOURATE HYDROLASE"/>
    <property type="match status" value="1"/>
</dbReference>
<protein>
    <recommendedName>
        <fullName evidence="7">5-hydroxyisourate hydrolase</fullName>
        <shortName evidence="7">HIU hydrolase</shortName>
        <shortName evidence="7">HIUHase</shortName>
        <ecNumber evidence="7">3.5.2.17</ecNumber>
    </recommendedName>
</protein>
<keyword evidence="5 7" id="KW-0659">Purine metabolism</keyword>
<dbReference type="Gene3D" id="2.60.40.180">
    <property type="entry name" value="Transthyretin/hydroxyisourate hydrolase domain"/>
    <property type="match status" value="1"/>
</dbReference>
<dbReference type="EC" id="3.5.2.17" evidence="7"/>
<evidence type="ECO:0000256" key="4">
    <source>
        <dbReference type="ARBA" id="ARBA00011881"/>
    </source>
</evidence>
<dbReference type="PROSITE" id="PS00768">
    <property type="entry name" value="TRANSTHYRETIN_1"/>
    <property type="match status" value="1"/>
</dbReference>
<evidence type="ECO:0000256" key="3">
    <source>
        <dbReference type="ARBA" id="ARBA00009850"/>
    </source>
</evidence>
<evidence type="ECO:0000256" key="2">
    <source>
        <dbReference type="ARBA" id="ARBA00002704"/>
    </source>
</evidence>